<dbReference type="SUPFAM" id="SSF51735">
    <property type="entry name" value="NAD(P)-binding Rossmann-fold domains"/>
    <property type="match status" value="1"/>
</dbReference>
<evidence type="ECO:0000313" key="6">
    <source>
        <dbReference type="Proteomes" id="UP001347796"/>
    </source>
</evidence>
<keyword evidence="2" id="KW-0560">Oxidoreductase</keyword>
<reference evidence="5 6" key="1">
    <citation type="submission" date="2024-01" db="EMBL/GenBank/DDBJ databases">
        <title>The genome of the rayed Mediterranean limpet Patella caerulea (Linnaeus, 1758).</title>
        <authorList>
            <person name="Anh-Thu Weber A."/>
            <person name="Halstead-Nussloch G."/>
        </authorList>
    </citation>
    <scope>NUCLEOTIDE SEQUENCE [LARGE SCALE GENOMIC DNA]</scope>
    <source>
        <strain evidence="5">AATW-2023a</strain>
        <tissue evidence="5">Whole specimen</tissue>
    </source>
</reference>
<feature type="domain" description="Gfo/Idh/MocA-like oxidoreductase N-terminal" evidence="3">
    <location>
        <begin position="7"/>
        <end position="114"/>
    </location>
</feature>
<name>A0AAN8JXB8_PATCE</name>
<dbReference type="InterPro" id="IPR055170">
    <property type="entry name" value="GFO_IDH_MocA-like_dom"/>
</dbReference>
<dbReference type="Pfam" id="PF22725">
    <property type="entry name" value="GFO_IDH_MocA_C3"/>
    <property type="match status" value="1"/>
</dbReference>
<dbReference type="InterPro" id="IPR050463">
    <property type="entry name" value="Gfo/Idh/MocA_oxidrdct_glycsds"/>
</dbReference>
<evidence type="ECO:0000259" key="4">
    <source>
        <dbReference type="Pfam" id="PF22725"/>
    </source>
</evidence>
<evidence type="ECO:0000259" key="3">
    <source>
        <dbReference type="Pfam" id="PF01408"/>
    </source>
</evidence>
<feature type="domain" description="GFO/IDH/MocA-like oxidoreductase" evidence="4">
    <location>
        <begin position="134"/>
        <end position="263"/>
    </location>
</feature>
<dbReference type="Gene3D" id="3.30.360.10">
    <property type="entry name" value="Dihydrodipicolinate Reductase, domain 2"/>
    <property type="match status" value="1"/>
</dbReference>
<accession>A0AAN8JXB8</accession>
<gene>
    <name evidence="5" type="ORF">SNE40_007141</name>
</gene>
<dbReference type="AlphaFoldDB" id="A0AAN8JXB8"/>
<dbReference type="InterPro" id="IPR036291">
    <property type="entry name" value="NAD(P)-bd_dom_sf"/>
</dbReference>
<keyword evidence="6" id="KW-1185">Reference proteome</keyword>
<evidence type="ECO:0000313" key="5">
    <source>
        <dbReference type="EMBL" id="KAK6184735.1"/>
    </source>
</evidence>
<dbReference type="PANTHER" id="PTHR43818">
    <property type="entry name" value="BCDNA.GH03377"/>
    <property type="match status" value="1"/>
</dbReference>
<dbReference type="PANTHER" id="PTHR43818:SF11">
    <property type="entry name" value="BCDNA.GH03377"/>
    <property type="match status" value="1"/>
</dbReference>
<dbReference type="Pfam" id="PF01408">
    <property type="entry name" value="GFO_IDH_MocA"/>
    <property type="match status" value="1"/>
</dbReference>
<dbReference type="GO" id="GO:0016491">
    <property type="term" value="F:oxidoreductase activity"/>
    <property type="evidence" value="ECO:0007669"/>
    <property type="project" value="UniProtKB-KW"/>
</dbReference>
<dbReference type="Gene3D" id="3.40.50.720">
    <property type="entry name" value="NAD(P)-binding Rossmann-like Domain"/>
    <property type="match status" value="1"/>
</dbReference>
<sequence length="395" mass="44284">MKRMLPRVGVFGTTTTIKCLVPILKSSGFQVVALWGRTKEQADDLAKELGIPFTTQKVDEVLLHKDVDFVVISCSPHLQSPIAVKALNIGKHVLCGTPSGPGQVEVLRMVNAARYYPRLMSLMCHSLRFLPTITKMKNLIQNGFVGDITICEAKVHYHFSAKDSYDWTCDELMGGGMLNTIGCNIIDIITYLTSQKATKVHGMLKTYQKQTDKIKGIREITSDDFCSFQMELEKGACATVTLNSHMPGPFIQEIIIVGSKARLTVKGADLYGQAHDKIKEDLLQFEPVHYSEEERMGISQKVRREIPNPYLKGMIRSVEAVRVAFGKEEVRQSWCSEPLVAAATFEDSLYTQTVIDAIKKSSKTKEWEKIVMMKEEPEPNPFLSAAMRKSTFSLH</sequence>
<dbReference type="Proteomes" id="UP001347796">
    <property type="component" value="Unassembled WGS sequence"/>
</dbReference>
<protein>
    <submittedName>
        <fullName evidence="5">Uncharacterized protein</fullName>
    </submittedName>
</protein>
<dbReference type="InterPro" id="IPR000683">
    <property type="entry name" value="Gfo/Idh/MocA-like_OxRdtase_N"/>
</dbReference>
<comment type="caution">
    <text evidence="5">The sequence shown here is derived from an EMBL/GenBank/DDBJ whole genome shotgun (WGS) entry which is preliminary data.</text>
</comment>
<dbReference type="EMBL" id="JAZGQO010000006">
    <property type="protein sequence ID" value="KAK6184735.1"/>
    <property type="molecule type" value="Genomic_DNA"/>
</dbReference>
<evidence type="ECO:0000256" key="1">
    <source>
        <dbReference type="ARBA" id="ARBA00010928"/>
    </source>
</evidence>
<dbReference type="SUPFAM" id="SSF55347">
    <property type="entry name" value="Glyceraldehyde-3-phosphate dehydrogenase-like, C-terminal domain"/>
    <property type="match status" value="1"/>
</dbReference>
<dbReference type="GO" id="GO:0000166">
    <property type="term" value="F:nucleotide binding"/>
    <property type="evidence" value="ECO:0007669"/>
    <property type="project" value="InterPro"/>
</dbReference>
<organism evidence="5 6">
    <name type="scientific">Patella caerulea</name>
    <name type="common">Rayed Mediterranean limpet</name>
    <dbReference type="NCBI Taxonomy" id="87958"/>
    <lineage>
        <taxon>Eukaryota</taxon>
        <taxon>Metazoa</taxon>
        <taxon>Spiralia</taxon>
        <taxon>Lophotrochozoa</taxon>
        <taxon>Mollusca</taxon>
        <taxon>Gastropoda</taxon>
        <taxon>Patellogastropoda</taxon>
        <taxon>Patelloidea</taxon>
        <taxon>Patellidae</taxon>
        <taxon>Patella</taxon>
    </lineage>
</organism>
<proteinExistence type="inferred from homology"/>
<evidence type="ECO:0000256" key="2">
    <source>
        <dbReference type="ARBA" id="ARBA00023002"/>
    </source>
</evidence>
<comment type="similarity">
    <text evidence="1">Belongs to the Gfo/Idh/MocA family.</text>
</comment>